<evidence type="ECO:0000313" key="5">
    <source>
        <dbReference type="Proteomes" id="UP001224775"/>
    </source>
</evidence>
<dbReference type="InterPro" id="IPR035902">
    <property type="entry name" value="Nuc_phospho_transferase"/>
</dbReference>
<name>A0AAD8Y7K7_9STRA</name>
<evidence type="ECO:0000256" key="1">
    <source>
        <dbReference type="ARBA" id="ARBA00022676"/>
    </source>
</evidence>
<dbReference type="Pfam" id="PF02885">
    <property type="entry name" value="Glycos_trans_3N"/>
    <property type="match status" value="1"/>
</dbReference>
<dbReference type="GO" id="GO:0009032">
    <property type="term" value="F:thymidine phosphorylase activity"/>
    <property type="evidence" value="ECO:0007669"/>
    <property type="project" value="UniProtKB-EC"/>
</dbReference>
<dbReference type="InterPro" id="IPR036320">
    <property type="entry name" value="Glycosyl_Trfase_fam3_N_dom_sf"/>
</dbReference>
<evidence type="ECO:0000256" key="2">
    <source>
        <dbReference type="ARBA" id="ARBA00022679"/>
    </source>
</evidence>
<gene>
    <name evidence="4" type="ORF">QTG54_008640</name>
</gene>
<feature type="domain" description="Pyrimidine nucleoside phosphorylase C-terminal" evidence="3">
    <location>
        <begin position="326"/>
        <end position="400"/>
    </location>
</feature>
<protein>
    <submittedName>
        <fullName evidence="4">Thymidine phosphorylase</fullName>
        <ecNumber evidence="4">2.4.2.4</ecNumber>
    </submittedName>
</protein>
<dbReference type="AlphaFoldDB" id="A0AAD8Y7K7"/>
<dbReference type="SMART" id="SM00941">
    <property type="entry name" value="PYNP_C"/>
    <property type="match status" value="1"/>
</dbReference>
<keyword evidence="1 4" id="KW-0328">Glycosyltransferase</keyword>
<keyword evidence="2 4" id="KW-0808">Transferase</keyword>
<dbReference type="SUPFAM" id="SSF54680">
    <property type="entry name" value="Pyrimidine nucleoside phosphorylase C-terminal domain"/>
    <property type="match status" value="1"/>
</dbReference>
<accession>A0AAD8Y7K7</accession>
<dbReference type="SUPFAM" id="SSF52418">
    <property type="entry name" value="Nucleoside phosphorylase/phosphoribosyltransferase catalytic domain"/>
    <property type="match status" value="1"/>
</dbReference>
<dbReference type="InterPro" id="IPR000312">
    <property type="entry name" value="Glycosyl_Trfase_fam3"/>
</dbReference>
<dbReference type="PANTHER" id="PTHR10515">
    <property type="entry name" value="THYMIDINE PHOSPHORYLASE"/>
    <property type="match status" value="1"/>
</dbReference>
<dbReference type="Pfam" id="PF07831">
    <property type="entry name" value="PYNP_C"/>
    <property type="match status" value="1"/>
</dbReference>
<dbReference type="Proteomes" id="UP001224775">
    <property type="component" value="Unassembled WGS sequence"/>
</dbReference>
<dbReference type="GO" id="GO:0006213">
    <property type="term" value="P:pyrimidine nucleoside metabolic process"/>
    <property type="evidence" value="ECO:0007669"/>
    <property type="project" value="InterPro"/>
</dbReference>
<dbReference type="InterPro" id="IPR036566">
    <property type="entry name" value="PYNP-like_C_sf"/>
</dbReference>
<dbReference type="EMBL" id="JATAAI010000015">
    <property type="protein sequence ID" value="KAK1740545.1"/>
    <property type="molecule type" value="Genomic_DNA"/>
</dbReference>
<evidence type="ECO:0000313" key="4">
    <source>
        <dbReference type="EMBL" id="KAK1740545.1"/>
    </source>
</evidence>
<dbReference type="GO" id="GO:0004645">
    <property type="term" value="F:1,4-alpha-oligoglucan phosphorylase activity"/>
    <property type="evidence" value="ECO:0007669"/>
    <property type="project" value="InterPro"/>
</dbReference>
<keyword evidence="5" id="KW-1185">Reference proteome</keyword>
<reference evidence="4" key="1">
    <citation type="submission" date="2023-06" db="EMBL/GenBank/DDBJ databases">
        <title>Survivors Of The Sea: Transcriptome response of Skeletonema marinoi to long-term dormancy.</title>
        <authorList>
            <person name="Pinder M.I.M."/>
            <person name="Kourtchenko O."/>
            <person name="Robertson E.K."/>
            <person name="Larsson T."/>
            <person name="Maumus F."/>
            <person name="Osuna-Cruz C.M."/>
            <person name="Vancaester E."/>
            <person name="Stenow R."/>
            <person name="Vandepoele K."/>
            <person name="Ploug H."/>
            <person name="Bruchert V."/>
            <person name="Godhe A."/>
            <person name="Topel M."/>
        </authorList>
    </citation>
    <scope>NUCLEOTIDE SEQUENCE</scope>
    <source>
        <strain evidence="4">R05AC</strain>
    </source>
</reference>
<organism evidence="4 5">
    <name type="scientific">Skeletonema marinoi</name>
    <dbReference type="NCBI Taxonomy" id="267567"/>
    <lineage>
        <taxon>Eukaryota</taxon>
        <taxon>Sar</taxon>
        <taxon>Stramenopiles</taxon>
        <taxon>Ochrophyta</taxon>
        <taxon>Bacillariophyta</taxon>
        <taxon>Coscinodiscophyceae</taxon>
        <taxon>Thalassiosirophycidae</taxon>
        <taxon>Thalassiosirales</taxon>
        <taxon>Skeletonemataceae</taxon>
        <taxon>Skeletonema</taxon>
        <taxon>Skeletonema marinoi-dohrnii complex</taxon>
    </lineage>
</organism>
<dbReference type="EC" id="2.4.2.4" evidence="4"/>
<dbReference type="GO" id="GO:0005829">
    <property type="term" value="C:cytosol"/>
    <property type="evidence" value="ECO:0007669"/>
    <property type="project" value="TreeGrafter"/>
</dbReference>
<evidence type="ECO:0000259" key="3">
    <source>
        <dbReference type="SMART" id="SM00941"/>
    </source>
</evidence>
<sequence>MASSSPSKASSSSTAAGASTSVGHVKDYQMTAWLMAICLNGMNGVETAALCDAMVDSGEVMDWSAALHLQRCEQLTQGRQTQHGGVGDKVSLILAPLVASFDLVVPMMAGRGLGHTGDRSDDRRLNAAIVSPSKDMVPADKRMYALRDVTSTVSCLPLQISSIMSKKIAERPDSLFRRQIWPWKNVEESLQLASGMIETGELCGINTTALVTRMDSPLGYAVGNWLEVKECIEIMSSKEAALSELSADLVNVTLALAAQMLVQGGKAGNLRDGIVKAKENLLNGKAWDKFREMVSAQGGDVDTIDFPEQYAQAQFSAEVISSQSGYLVSINALEVGLVGVNIGAGRKTVDDPIDKTAGILFHKRPGMHVVEGDVLATVYTERGDQLANAVQRILDSCTFSDDQIELPPLITNFVTNEGVEDFDQSIFGE</sequence>
<dbReference type="GO" id="GO:0006206">
    <property type="term" value="P:pyrimidine nucleobase metabolic process"/>
    <property type="evidence" value="ECO:0007669"/>
    <property type="project" value="InterPro"/>
</dbReference>
<dbReference type="PANTHER" id="PTHR10515:SF0">
    <property type="entry name" value="THYMIDINE PHOSPHORYLASE"/>
    <property type="match status" value="1"/>
</dbReference>
<dbReference type="Gene3D" id="3.40.1030.10">
    <property type="entry name" value="Nucleoside phosphorylase/phosphoribosyltransferase catalytic domain"/>
    <property type="match status" value="2"/>
</dbReference>
<dbReference type="InterPro" id="IPR017459">
    <property type="entry name" value="Glycosyl_Trfase_fam3_N_dom"/>
</dbReference>
<dbReference type="InterPro" id="IPR013102">
    <property type="entry name" value="PYNP_C"/>
</dbReference>
<dbReference type="Gene3D" id="1.20.970.10">
    <property type="entry name" value="Transferase, Pyrimidine Nucleoside Phosphorylase, Chain C"/>
    <property type="match status" value="1"/>
</dbReference>
<dbReference type="Pfam" id="PF00591">
    <property type="entry name" value="Glycos_transf_3"/>
    <property type="match status" value="1"/>
</dbReference>
<dbReference type="SUPFAM" id="SSF47648">
    <property type="entry name" value="Nucleoside phosphorylase/phosphoribosyltransferase N-terminal domain"/>
    <property type="match status" value="1"/>
</dbReference>
<dbReference type="Gene3D" id="3.90.1170.30">
    <property type="entry name" value="Pyrimidine nucleoside phosphorylase-like, C-terminal domain"/>
    <property type="match status" value="1"/>
</dbReference>
<dbReference type="InterPro" id="IPR000053">
    <property type="entry name" value="Thymidine/pyrmidine_PPase"/>
</dbReference>
<proteinExistence type="predicted"/>
<comment type="caution">
    <text evidence="4">The sequence shown here is derived from an EMBL/GenBank/DDBJ whole genome shotgun (WGS) entry which is preliminary data.</text>
</comment>